<reference evidence="1" key="1">
    <citation type="submission" date="2020-11" db="EMBL/GenBank/DDBJ databases">
        <authorList>
            <consortium name="DOE Joint Genome Institute"/>
            <person name="Ahrendt S."/>
            <person name="Riley R."/>
            <person name="Andreopoulos W."/>
            <person name="Labutti K."/>
            <person name="Pangilinan J."/>
            <person name="Ruiz-Duenas F.J."/>
            <person name="Barrasa J.M."/>
            <person name="Sanchez-Garcia M."/>
            <person name="Camarero S."/>
            <person name="Miyauchi S."/>
            <person name="Serrano A."/>
            <person name="Linde D."/>
            <person name="Babiker R."/>
            <person name="Drula E."/>
            <person name="Ayuso-Fernandez I."/>
            <person name="Pacheco R."/>
            <person name="Padilla G."/>
            <person name="Ferreira P."/>
            <person name="Barriuso J."/>
            <person name="Kellner H."/>
            <person name="Castanera R."/>
            <person name="Alfaro M."/>
            <person name="Ramirez L."/>
            <person name="Pisabarro A.G."/>
            <person name="Kuo A."/>
            <person name="Tritt A."/>
            <person name="Lipzen A."/>
            <person name="He G."/>
            <person name="Yan M."/>
            <person name="Ng V."/>
            <person name="Cullen D."/>
            <person name="Martin F."/>
            <person name="Rosso M.-N."/>
            <person name="Henrissat B."/>
            <person name="Hibbett D."/>
            <person name="Martinez A.T."/>
            <person name="Grigoriev I.V."/>
        </authorList>
    </citation>
    <scope>NUCLEOTIDE SEQUENCE</scope>
    <source>
        <strain evidence="1">ATCC 90797</strain>
    </source>
</reference>
<evidence type="ECO:0000313" key="1">
    <source>
        <dbReference type="EMBL" id="KAF9490978.1"/>
    </source>
</evidence>
<dbReference type="EMBL" id="MU154629">
    <property type="protein sequence ID" value="KAF9490978.1"/>
    <property type="molecule type" value="Genomic_DNA"/>
</dbReference>
<evidence type="ECO:0008006" key="3">
    <source>
        <dbReference type="Google" id="ProtNLM"/>
    </source>
</evidence>
<sequence length="84" mass="9713">MSTAMNTVLAIPELLRQIFEWSTQRDNCSNILVSKAWFEEAITVLWRHVYSLRPLLNLLGPMKLVLLESGERRYMSIPTAYTAN</sequence>
<evidence type="ECO:0000313" key="2">
    <source>
        <dbReference type="Proteomes" id="UP000807025"/>
    </source>
</evidence>
<dbReference type="OrthoDB" id="2447803at2759"/>
<name>A0A9P5ZPV6_PLEER</name>
<gene>
    <name evidence="1" type="ORF">BDN71DRAFT_1453665</name>
</gene>
<comment type="caution">
    <text evidence="1">The sequence shown here is derived from an EMBL/GenBank/DDBJ whole genome shotgun (WGS) entry which is preliminary data.</text>
</comment>
<dbReference type="AlphaFoldDB" id="A0A9P5ZPV6"/>
<proteinExistence type="predicted"/>
<accession>A0A9P5ZPV6</accession>
<keyword evidence="2" id="KW-1185">Reference proteome</keyword>
<dbReference type="Proteomes" id="UP000807025">
    <property type="component" value="Unassembled WGS sequence"/>
</dbReference>
<organism evidence="1 2">
    <name type="scientific">Pleurotus eryngii</name>
    <name type="common">Boletus of the steppes</name>
    <dbReference type="NCBI Taxonomy" id="5323"/>
    <lineage>
        <taxon>Eukaryota</taxon>
        <taxon>Fungi</taxon>
        <taxon>Dikarya</taxon>
        <taxon>Basidiomycota</taxon>
        <taxon>Agaricomycotina</taxon>
        <taxon>Agaricomycetes</taxon>
        <taxon>Agaricomycetidae</taxon>
        <taxon>Agaricales</taxon>
        <taxon>Pleurotineae</taxon>
        <taxon>Pleurotaceae</taxon>
        <taxon>Pleurotus</taxon>
    </lineage>
</organism>
<protein>
    <recommendedName>
        <fullName evidence="3">F-box domain-containing protein</fullName>
    </recommendedName>
</protein>